<dbReference type="Gene3D" id="3.30.70.120">
    <property type="match status" value="1"/>
</dbReference>
<dbReference type="SUPFAM" id="SSF54913">
    <property type="entry name" value="GlnB-like"/>
    <property type="match status" value="1"/>
</dbReference>
<comment type="caution">
    <text evidence="2">The sequence shown here is derived from an EMBL/GenBank/DDBJ whole genome shotgun (WGS) entry which is preliminary data.</text>
</comment>
<dbReference type="InterPro" id="IPR011322">
    <property type="entry name" value="N-reg_PII-like_a/b"/>
</dbReference>
<dbReference type="InterPro" id="IPR015867">
    <property type="entry name" value="N-reg_PII/ATP_PRibTrfase_C"/>
</dbReference>
<accession>A0ABT5HYR7</accession>
<dbReference type="PANTHER" id="PTHR23419:SF8">
    <property type="entry name" value="FI09726P"/>
    <property type="match status" value="1"/>
</dbReference>
<dbReference type="EMBL" id="JAQQKX010000025">
    <property type="protein sequence ID" value="MDC7685225.1"/>
    <property type="molecule type" value="Genomic_DNA"/>
</dbReference>
<dbReference type="Proteomes" id="UP001214854">
    <property type="component" value="Unassembled WGS sequence"/>
</dbReference>
<evidence type="ECO:0000313" key="2">
    <source>
        <dbReference type="EMBL" id="MDC7685225.1"/>
    </source>
</evidence>
<comment type="similarity">
    <text evidence="1">Belongs to the CutA family.</text>
</comment>
<name>A0ABT5HYR7_9CAUL</name>
<proteinExistence type="inferred from homology"/>
<dbReference type="Pfam" id="PF03091">
    <property type="entry name" value="CutA1"/>
    <property type="match status" value="1"/>
</dbReference>
<reference evidence="2 3" key="1">
    <citation type="submission" date="2023-01" db="EMBL/GenBank/DDBJ databases">
        <title>Novel species of the genus Asticcacaulis isolated from rivers.</title>
        <authorList>
            <person name="Lu H."/>
        </authorList>
    </citation>
    <scope>NUCLEOTIDE SEQUENCE [LARGE SCALE GENOMIC DNA]</scope>
    <source>
        <strain evidence="2 3">BYS171W</strain>
    </source>
</reference>
<gene>
    <name evidence="2" type="ORF">PQU92_18230</name>
</gene>
<keyword evidence="3" id="KW-1185">Reference proteome</keyword>
<dbReference type="RefSeq" id="WP_272749730.1">
    <property type="nucleotide sequence ID" value="NZ_JAQQKX010000025.1"/>
</dbReference>
<dbReference type="PANTHER" id="PTHR23419">
    <property type="entry name" value="DIVALENT CATION TOLERANCE CUTA-RELATED"/>
    <property type="match status" value="1"/>
</dbReference>
<evidence type="ECO:0000256" key="1">
    <source>
        <dbReference type="ARBA" id="ARBA00010169"/>
    </source>
</evidence>
<dbReference type="InterPro" id="IPR004323">
    <property type="entry name" value="Ion_tolerance_CutA"/>
</dbReference>
<sequence length="104" mass="11535">MTDILTVSITCATEAEGERLAHLLVVQKLAACVQMTPIRSTYRWQGEIETANEVVLTAKTVSAKLFALEALVKSEHSYEVPEILATRVEWASADYAAWLREALI</sequence>
<evidence type="ECO:0000313" key="3">
    <source>
        <dbReference type="Proteomes" id="UP001214854"/>
    </source>
</evidence>
<protein>
    <submittedName>
        <fullName evidence="2">Divalent-cation tolerance protein CutA</fullName>
    </submittedName>
</protein>
<organism evidence="2 3">
    <name type="scientific">Asticcacaulis aquaticus</name>
    <dbReference type="NCBI Taxonomy" id="2984212"/>
    <lineage>
        <taxon>Bacteria</taxon>
        <taxon>Pseudomonadati</taxon>
        <taxon>Pseudomonadota</taxon>
        <taxon>Alphaproteobacteria</taxon>
        <taxon>Caulobacterales</taxon>
        <taxon>Caulobacteraceae</taxon>
        <taxon>Asticcacaulis</taxon>
    </lineage>
</organism>